<evidence type="ECO:0000259" key="6">
    <source>
        <dbReference type="PROSITE" id="PS51149"/>
    </source>
</evidence>
<keyword evidence="2 5" id="KW-0556">Organic radical</keyword>
<dbReference type="InterPro" id="IPR005144">
    <property type="entry name" value="ATP-cone_dom"/>
</dbReference>
<dbReference type="PROSITE" id="PS51149">
    <property type="entry name" value="GLY_RADICAL_2"/>
    <property type="match status" value="1"/>
</dbReference>
<dbReference type="SUPFAM" id="SSF51998">
    <property type="entry name" value="PFL-like glycyl radical enzymes"/>
    <property type="match status" value="1"/>
</dbReference>
<evidence type="ECO:0000259" key="7">
    <source>
        <dbReference type="PROSITE" id="PS51161"/>
    </source>
</evidence>
<evidence type="ECO:0000313" key="8">
    <source>
        <dbReference type="EMBL" id="NSG84202.1"/>
    </source>
</evidence>
<feature type="domain" description="ATP-cone" evidence="7">
    <location>
        <begin position="2"/>
        <end position="92"/>
    </location>
</feature>
<dbReference type="Proteomes" id="UP001644719">
    <property type="component" value="Unassembled WGS sequence"/>
</dbReference>
<accession>A0ABX2H2E3</accession>
<keyword evidence="1 4" id="KW-0547">Nucleotide-binding</keyword>
<dbReference type="PANTHER" id="PTHR21075">
    <property type="entry name" value="ANAEROBIC RIBONUCLEOSIDE-TRIPHOSPHATE REDUCTASE"/>
    <property type="match status" value="1"/>
</dbReference>
<evidence type="ECO:0000313" key="9">
    <source>
        <dbReference type="Proteomes" id="UP001644719"/>
    </source>
</evidence>
<dbReference type="EMBL" id="JAAITS010000004">
    <property type="protein sequence ID" value="NSG84202.1"/>
    <property type="molecule type" value="Genomic_DNA"/>
</dbReference>
<feature type="domain" description="Glycine radical" evidence="6">
    <location>
        <begin position="614"/>
        <end position="742"/>
    </location>
</feature>
<reference evidence="8 9" key="1">
    <citation type="journal article" date="2020" name="Cell Host Microbe">
        <title>Functional and Genomic Variation between Human-Derived Isolates of Lachnospiraceae Reveals Inter- and Intra-Species Diversity.</title>
        <authorList>
            <person name="Sorbara M.T."/>
            <person name="Littmann E.R."/>
            <person name="Fontana E."/>
            <person name="Moody T.U."/>
            <person name="Kohout C.E."/>
            <person name="Gjonbalaj M."/>
            <person name="Eaton V."/>
            <person name="Seok R."/>
            <person name="Leiner I.M."/>
            <person name="Pamer E.G."/>
        </authorList>
    </citation>
    <scope>NUCLEOTIDE SEQUENCE [LARGE SCALE GENOMIC DNA]</scope>
    <source>
        <strain evidence="8 9">MSK.17.74</strain>
    </source>
</reference>
<evidence type="ECO:0000256" key="3">
    <source>
        <dbReference type="ARBA" id="ARBA00022840"/>
    </source>
</evidence>
<name>A0ABX2H2E3_9FIRM</name>
<sequence length="748" mass="85083">MPNVVKRDGTKEPFNKEKIENAILKAMKNGSGIVKPIIARNIADEIEEGCSDLKSVEIPAIELMIYEKLIAKKQKLTARAYEGYRSVREFQRKIVNSTDKEIIELIDGNNEYWKGENANKNPILNTTIRDYMAGITSTDAVRRYLLSPEIVQAHDEGILHFHDADYFIQHMHNCDLINLEDMLQNGTVISETLIESPHSFSTACTVTTQIIAQVASSQYGGQSISLAHLAPFVDISRKKIRKEVIEDLCLLKPNGQIPQNIIDEIVKRRLSKEITKGIQTIQYQLTTLMTTNGQAPFITIFMYLNEAKNEDEKKDLALLIEEMLIQRKQGVKNEDGVFIAPAFPKLIYVTEKDNITENTQYWYLTQLAAECSAKRLVPDYISEKIMLELKEDVYTCMGCRSFLTPDRFTDSGIGNIANAKNYEPGKHKYYGRFNQGVVTISLPDIAFSSEGDFDKFWELFEERTELCHKALRARHDRLCGTLSDVAPILWQYGALARLDKHEKIDKLLYDGYSTISLGYAGLYECVKYMTGKSHSDEGPGEEFGLKVMQRLNDKCAQWKAAENIDYSLYGTPLESTTYKFAKSLKNRFGKDIFIKLDGFDRNYITNSYHIPVFEPIDAFEKLRIESKFQKLSPGGAISYIETPSMIRNVPALLEVIKYMYENIMYAEINTKSCYCEKCGYDGDIPLVDEDGKLKWKCPSCGNDDNTTMDIAFRVCGYIGTAKNGGNQGRYGDIHDRVYHLDDFEYVGG</sequence>
<keyword evidence="8" id="KW-0560">Oxidoreductase</keyword>
<comment type="caution">
    <text evidence="8">The sequence shown here is derived from an EMBL/GenBank/DDBJ whole genome shotgun (WGS) entry which is preliminary data.</text>
</comment>
<dbReference type="PROSITE" id="PS51161">
    <property type="entry name" value="ATP_CONE"/>
    <property type="match status" value="1"/>
</dbReference>
<evidence type="ECO:0000256" key="5">
    <source>
        <dbReference type="PROSITE-ProRule" id="PRU00493"/>
    </source>
</evidence>
<evidence type="ECO:0000256" key="4">
    <source>
        <dbReference type="PROSITE-ProRule" id="PRU00492"/>
    </source>
</evidence>
<dbReference type="InterPro" id="IPR012833">
    <property type="entry name" value="NrdD"/>
</dbReference>
<protein>
    <submittedName>
        <fullName evidence="8">Anaerobic ribonucleoside-triphosphate reductase</fullName>
        <ecNumber evidence="8">1.17.4.2</ecNumber>
    </submittedName>
</protein>
<dbReference type="Pfam" id="PF13597">
    <property type="entry name" value="NRDD"/>
    <property type="match status" value="1"/>
</dbReference>
<gene>
    <name evidence="8" type="primary">nrdD</name>
    <name evidence="8" type="ORF">G5B17_01830</name>
</gene>
<evidence type="ECO:0000256" key="2">
    <source>
        <dbReference type="ARBA" id="ARBA00022818"/>
    </source>
</evidence>
<dbReference type="Pfam" id="PF03477">
    <property type="entry name" value="ATP-cone"/>
    <property type="match status" value="1"/>
</dbReference>
<keyword evidence="9" id="KW-1185">Reference proteome</keyword>
<dbReference type="GO" id="GO:0008998">
    <property type="term" value="F:ribonucleoside-triphosphate reductase (thioredoxin) activity"/>
    <property type="evidence" value="ECO:0007669"/>
    <property type="project" value="UniProtKB-EC"/>
</dbReference>
<dbReference type="NCBIfam" id="TIGR02487">
    <property type="entry name" value="NrdD"/>
    <property type="match status" value="1"/>
</dbReference>
<keyword evidence="3 4" id="KW-0067">ATP-binding</keyword>
<dbReference type="NCBIfam" id="NF006732">
    <property type="entry name" value="PRK09263.1"/>
    <property type="match status" value="1"/>
</dbReference>
<evidence type="ECO:0000256" key="1">
    <source>
        <dbReference type="ARBA" id="ARBA00022741"/>
    </source>
</evidence>
<feature type="modified residue" description="Glycine radical" evidence="5">
    <location>
        <position position="716"/>
    </location>
</feature>
<dbReference type="PANTHER" id="PTHR21075:SF0">
    <property type="entry name" value="ANAEROBIC RIBONUCLEOSIDE-TRIPHOSPHATE REDUCTASE"/>
    <property type="match status" value="1"/>
</dbReference>
<dbReference type="Gene3D" id="3.20.70.20">
    <property type="match status" value="1"/>
</dbReference>
<dbReference type="InterPro" id="IPR001150">
    <property type="entry name" value="Gly_radical"/>
</dbReference>
<dbReference type="EC" id="1.17.4.2" evidence="8"/>
<dbReference type="RefSeq" id="WP_173769184.1">
    <property type="nucleotide sequence ID" value="NZ_JAAITS010000004.1"/>
</dbReference>
<proteinExistence type="predicted"/>
<organism evidence="8 9">
    <name type="scientific">Blautia faecis</name>
    <dbReference type="NCBI Taxonomy" id="871665"/>
    <lineage>
        <taxon>Bacteria</taxon>
        <taxon>Bacillati</taxon>
        <taxon>Bacillota</taxon>
        <taxon>Clostridia</taxon>
        <taxon>Lachnospirales</taxon>
        <taxon>Lachnospiraceae</taxon>
        <taxon>Blautia</taxon>
    </lineage>
</organism>